<dbReference type="PANTHER" id="PTHR43884">
    <property type="entry name" value="ACYL-COA DEHYDROGENASE"/>
    <property type="match status" value="1"/>
</dbReference>
<accession>A0A545STP4</accession>
<name>A0A545STP4_9PROT</name>
<dbReference type="InterPro" id="IPR036250">
    <property type="entry name" value="AcylCo_DH-like_C"/>
</dbReference>
<feature type="domain" description="Acyl-CoA dehydrogenase/oxidase C-terminal" evidence="6">
    <location>
        <begin position="237"/>
        <end position="370"/>
    </location>
</feature>
<gene>
    <name evidence="9" type="ORF">FKG95_28880</name>
</gene>
<organism evidence="9 10">
    <name type="scientific">Denitrobaculum tricleocarpae</name>
    <dbReference type="NCBI Taxonomy" id="2591009"/>
    <lineage>
        <taxon>Bacteria</taxon>
        <taxon>Pseudomonadati</taxon>
        <taxon>Pseudomonadota</taxon>
        <taxon>Alphaproteobacteria</taxon>
        <taxon>Rhodospirillales</taxon>
        <taxon>Rhodospirillaceae</taxon>
        <taxon>Denitrobaculum</taxon>
    </lineage>
</organism>
<dbReference type="Proteomes" id="UP000315252">
    <property type="component" value="Unassembled WGS sequence"/>
</dbReference>
<evidence type="ECO:0000256" key="3">
    <source>
        <dbReference type="ARBA" id="ARBA00022630"/>
    </source>
</evidence>
<feature type="domain" description="Acyl-CoA oxidase/dehydrogenase middle" evidence="7">
    <location>
        <begin position="126"/>
        <end position="224"/>
    </location>
</feature>
<dbReference type="PIRSF" id="PIRSF016578">
    <property type="entry name" value="HsaA"/>
    <property type="match status" value="1"/>
</dbReference>
<evidence type="ECO:0000256" key="5">
    <source>
        <dbReference type="RuleBase" id="RU362125"/>
    </source>
</evidence>
<keyword evidence="5" id="KW-0560">Oxidoreductase</keyword>
<evidence type="ECO:0000313" key="9">
    <source>
        <dbReference type="EMBL" id="TQV68323.1"/>
    </source>
</evidence>
<dbReference type="Pfam" id="PF00441">
    <property type="entry name" value="Acyl-CoA_dh_1"/>
    <property type="match status" value="1"/>
</dbReference>
<reference evidence="9 10" key="1">
    <citation type="submission" date="2019-06" db="EMBL/GenBank/DDBJ databases">
        <title>Whole genome sequence for Rhodospirillaceae sp. R148.</title>
        <authorList>
            <person name="Wang G."/>
        </authorList>
    </citation>
    <scope>NUCLEOTIDE SEQUENCE [LARGE SCALE GENOMIC DNA]</scope>
    <source>
        <strain evidence="9 10">R148</strain>
    </source>
</reference>
<evidence type="ECO:0000259" key="7">
    <source>
        <dbReference type="Pfam" id="PF02770"/>
    </source>
</evidence>
<dbReference type="EMBL" id="VHSH01000022">
    <property type="protein sequence ID" value="TQV68323.1"/>
    <property type="molecule type" value="Genomic_DNA"/>
</dbReference>
<comment type="similarity">
    <text evidence="2 5">Belongs to the acyl-CoA dehydrogenase family.</text>
</comment>
<dbReference type="SUPFAM" id="SSF47203">
    <property type="entry name" value="Acyl-CoA dehydrogenase C-terminal domain-like"/>
    <property type="match status" value="1"/>
</dbReference>
<evidence type="ECO:0000259" key="8">
    <source>
        <dbReference type="Pfam" id="PF02771"/>
    </source>
</evidence>
<dbReference type="Pfam" id="PF02770">
    <property type="entry name" value="Acyl-CoA_dh_M"/>
    <property type="match status" value="1"/>
</dbReference>
<dbReference type="Gene3D" id="2.40.110.10">
    <property type="entry name" value="Butyryl-CoA Dehydrogenase, subunit A, domain 2"/>
    <property type="match status" value="1"/>
</dbReference>
<dbReference type="Gene3D" id="1.20.140.10">
    <property type="entry name" value="Butyryl-CoA Dehydrogenase, subunit A, domain 3"/>
    <property type="match status" value="1"/>
</dbReference>
<dbReference type="FunFam" id="1.10.540.10:FF:000013">
    <property type="entry name" value="Acyl-CoA dehydrogenase"/>
    <property type="match status" value="1"/>
</dbReference>
<dbReference type="InterPro" id="IPR009075">
    <property type="entry name" value="AcylCo_DH/oxidase_C"/>
</dbReference>
<dbReference type="GO" id="GO:0003995">
    <property type="term" value="F:acyl-CoA dehydrogenase activity"/>
    <property type="evidence" value="ECO:0007669"/>
    <property type="project" value="TreeGrafter"/>
</dbReference>
<comment type="cofactor">
    <cofactor evidence="1 5">
        <name>FAD</name>
        <dbReference type="ChEBI" id="CHEBI:57692"/>
    </cofactor>
</comment>
<keyword evidence="4 5" id="KW-0274">FAD</keyword>
<evidence type="ECO:0000256" key="4">
    <source>
        <dbReference type="ARBA" id="ARBA00022827"/>
    </source>
</evidence>
<keyword evidence="10" id="KW-1185">Reference proteome</keyword>
<dbReference type="AlphaFoldDB" id="A0A545STP4"/>
<feature type="domain" description="Acyl-CoA dehydrogenase/oxidase N-terminal" evidence="8">
    <location>
        <begin position="16"/>
        <end position="121"/>
    </location>
</feature>
<dbReference type="Gene3D" id="1.10.540.10">
    <property type="entry name" value="Acyl-CoA dehydrogenase/oxidase, N-terminal domain"/>
    <property type="match status" value="1"/>
</dbReference>
<dbReference type="InterPro" id="IPR046373">
    <property type="entry name" value="Acyl-CoA_Oxase/DH_mid-dom_sf"/>
</dbReference>
<evidence type="ECO:0000256" key="1">
    <source>
        <dbReference type="ARBA" id="ARBA00001974"/>
    </source>
</evidence>
<dbReference type="InterPro" id="IPR037069">
    <property type="entry name" value="AcylCoA_DH/ox_N_sf"/>
</dbReference>
<dbReference type="InterPro" id="IPR009100">
    <property type="entry name" value="AcylCoA_DH/oxidase_NM_dom_sf"/>
</dbReference>
<proteinExistence type="inferred from homology"/>
<evidence type="ECO:0000259" key="6">
    <source>
        <dbReference type="Pfam" id="PF00441"/>
    </source>
</evidence>
<protein>
    <submittedName>
        <fullName evidence="9">Acyl-CoA dehydrogenase</fullName>
    </submittedName>
</protein>
<dbReference type="GO" id="GO:0050660">
    <property type="term" value="F:flavin adenine dinucleotide binding"/>
    <property type="evidence" value="ECO:0007669"/>
    <property type="project" value="InterPro"/>
</dbReference>
<evidence type="ECO:0000256" key="2">
    <source>
        <dbReference type="ARBA" id="ARBA00009347"/>
    </source>
</evidence>
<sequence>METLGTLEERRAAITEIRSAVAALCTSYDEDYWRRLDGEKGYPTAFVTEMTEAGFLTALIPESYGGSGLGLLEACAILEEISRRGAHAGACHAQMYVMGCVLRHGSEDQKQTYLPRIASGELRLQSFGVTEPTTGTDTTSLKTTARRDGEVYRINGQKVWISRVEHSDLMVLLARTTPREDCAKKTEGLSAFIVDLRDAIGKGLSVQPIDAMINHHACELFFEDLEVPAANLLGEEGKGFRVILDGMNAERILIASECIGDARYFLDKATDYAREREVFGRPIGANQGVQFPLARCYAEMEAASLMVERAALLFDEKQPCGAEANMAKMLAAEASWKMGDTAMQTHGGFAFSREYNIERKFRETRLYQIAPISTNLILSYLAEHVLGLPRSF</sequence>
<dbReference type="SUPFAM" id="SSF56645">
    <property type="entry name" value="Acyl-CoA dehydrogenase NM domain-like"/>
    <property type="match status" value="1"/>
</dbReference>
<dbReference type="RefSeq" id="WP_142899945.1">
    <property type="nucleotide sequence ID" value="NZ_ML660073.1"/>
</dbReference>
<dbReference type="OrthoDB" id="5510711at2"/>
<dbReference type="Pfam" id="PF02771">
    <property type="entry name" value="Acyl-CoA_dh_N"/>
    <property type="match status" value="1"/>
</dbReference>
<keyword evidence="3 5" id="KW-0285">Flavoprotein</keyword>
<dbReference type="FunFam" id="2.40.110.10:FF:000014">
    <property type="entry name" value="Probable acyl-CoA dehydrogenase"/>
    <property type="match status" value="1"/>
</dbReference>
<comment type="caution">
    <text evidence="9">The sequence shown here is derived from an EMBL/GenBank/DDBJ whole genome shotgun (WGS) entry which is preliminary data.</text>
</comment>
<dbReference type="FunFam" id="1.20.140.10:FF:000012">
    <property type="entry name" value="Acyl-CoA dehydrogenase fadE12"/>
    <property type="match status" value="1"/>
</dbReference>
<dbReference type="PANTHER" id="PTHR43884:SF12">
    <property type="entry name" value="ISOVALERYL-COA DEHYDROGENASE, MITOCHONDRIAL-RELATED"/>
    <property type="match status" value="1"/>
</dbReference>
<dbReference type="InterPro" id="IPR006091">
    <property type="entry name" value="Acyl-CoA_Oxase/DH_mid-dom"/>
</dbReference>
<dbReference type="InterPro" id="IPR013786">
    <property type="entry name" value="AcylCoA_DH/ox_N"/>
</dbReference>
<evidence type="ECO:0000313" key="10">
    <source>
        <dbReference type="Proteomes" id="UP000315252"/>
    </source>
</evidence>